<keyword evidence="6 9" id="KW-0812">Transmembrane</keyword>
<sequence>MTIVFDLAALWWCAIIAVLVGSAILALVQPVLARRRARNAQMPPISVLVPLKRDLPGLAAATHSIFAQRYPAFDVTFSAAEESSSAITTVLQAATTCPVVVRRTRSQPGAINPKVANLIDPIATASYDHVLLKDAGTRLAPGTLRSMMRSHGPGVGLVCAVPVATDAAGFVADVEQAVINTHGARFLLAASALRLDIGIGAAMLVERGDLAKAKGVEAMAASIADDHALAKAMRAIGLRTAFADTTVDQALGRRSLKAFLERHRRWILCRRQEAPAAYFAELFVGAAAGCIAGALAAPAFGLSPWTMVGATLAAWLVVETALALIKRWPVTPVMPLAILARELVLPGLWWSVLPFRRRGEEEPLEPRVRFAPGHHPAP</sequence>
<feature type="transmembrane region" description="Helical" evidence="9">
    <location>
        <begin position="6"/>
        <end position="28"/>
    </location>
</feature>
<evidence type="ECO:0000256" key="7">
    <source>
        <dbReference type="ARBA" id="ARBA00022989"/>
    </source>
</evidence>
<reference evidence="10 11" key="1">
    <citation type="submission" date="2023-07" db="EMBL/GenBank/DDBJ databases">
        <title>Genomic Encyclopedia of Type Strains, Phase IV (KMG-IV): sequencing the most valuable type-strain genomes for metagenomic binning, comparative biology and taxonomic classification.</title>
        <authorList>
            <person name="Goeker M."/>
        </authorList>
    </citation>
    <scope>NUCLEOTIDE SEQUENCE [LARGE SCALE GENOMIC DNA]</scope>
    <source>
        <strain evidence="10 11">DSM 19619</strain>
    </source>
</reference>
<comment type="subcellular location">
    <subcellularLocation>
        <location evidence="1">Membrane</location>
        <topology evidence="1">Multi-pass membrane protein</topology>
    </subcellularLocation>
</comment>
<comment type="caution">
    <text evidence="10">The sequence shown here is derived from an EMBL/GenBank/DDBJ whole genome shotgun (WGS) entry which is preliminary data.</text>
</comment>
<evidence type="ECO:0000256" key="9">
    <source>
        <dbReference type="SAM" id="Phobius"/>
    </source>
</evidence>
<evidence type="ECO:0000313" key="11">
    <source>
        <dbReference type="Proteomes" id="UP001242480"/>
    </source>
</evidence>
<dbReference type="GO" id="GO:0008120">
    <property type="term" value="F:ceramide glucosyltransferase activity"/>
    <property type="evidence" value="ECO:0007669"/>
    <property type="project" value="UniProtKB-EC"/>
</dbReference>
<dbReference type="Pfam" id="PF13506">
    <property type="entry name" value="Glyco_transf_21"/>
    <property type="match status" value="1"/>
</dbReference>
<comment type="pathway">
    <text evidence="3">Sphingolipid metabolism.</text>
</comment>
<dbReference type="SUPFAM" id="SSF53448">
    <property type="entry name" value="Nucleotide-diphospho-sugar transferases"/>
    <property type="match status" value="1"/>
</dbReference>
<evidence type="ECO:0000256" key="2">
    <source>
        <dbReference type="ARBA" id="ARBA00004760"/>
    </source>
</evidence>
<keyword evidence="4 10" id="KW-0328">Glycosyltransferase</keyword>
<dbReference type="EMBL" id="JAUSVX010000001">
    <property type="protein sequence ID" value="MDQ0467260.1"/>
    <property type="molecule type" value="Genomic_DNA"/>
</dbReference>
<evidence type="ECO:0000256" key="6">
    <source>
        <dbReference type="ARBA" id="ARBA00022692"/>
    </source>
</evidence>
<evidence type="ECO:0000256" key="1">
    <source>
        <dbReference type="ARBA" id="ARBA00004141"/>
    </source>
</evidence>
<dbReference type="PANTHER" id="PTHR12726:SF0">
    <property type="entry name" value="CERAMIDE GLUCOSYLTRANSFERASE"/>
    <property type="match status" value="1"/>
</dbReference>
<gene>
    <name evidence="10" type="ORF">QO011_000255</name>
</gene>
<feature type="transmembrane region" description="Helical" evidence="9">
    <location>
        <begin position="276"/>
        <end position="299"/>
    </location>
</feature>
<name>A0ABU0IZ19_9HYPH</name>
<feature type="transmembrane region" description="Helical" evidence="9">
    <location>
        <begin position="305"/>
        <end position="325"/>
    </location>
</feature>
<evidence type="ECO:0000256" key="5">
    <source>
        <dbReference type="ARBA" id="ARBA00022679"/>
    </source>
</evidence>
<dbReference type="InterPro" id="IPR029044">
    <property type="entry name" value="Nucleotide-diphossugar_trans"/>
</dbReference>
<dbReference type="InterPro" id="IPR025993">
    <property type="entry name" value="Ceramide_glucosylTrfase"/>
</dbReference>
<dbReference type="RefSeq" id="WP_307266638.1">
    <property type="nucleotide sequence ID" value="NZ_JAUSVX010000001.1"/>
</dbReference>
<evidence type="ECO:0000256" key="4">
    <source>
        <dbReference type="ARBA" id="ARBA00022676"/>
    </source>
</evidence>
<dbReference type="PANTHER" id="PTHR12726">
    <property type="entry name" value="CERAMIDE GLUCOSYLTRANSFERASE"/>
    <property type="match status" value="1"/>
</dbReference>
<evidence type="ECO:0000256" key="8">
    <source>
        <dbReference type="ARBA" id="ARBA00023136"/>
    </source>
</evidence>
<proteinExistence type="predicted"/>
<keyword evidence="11" id="KW-1185">Reference proteome</keyword>
<keyword evidence="8 9" id="KW-0472">Membrane</keyword>
<evidence type="ECO:0000256" key="3">
    <source>
        <dbReference type="ARBA" id="ARBA00004991"/>
    </source>
</evidence>
<keyword evidence="7 9" id="KW-1133">Transmembrane helix</keyword>
<organism evidence="10 11">
    <name type="scientific">Labrys wisconsinensis</name>
    <dbReference type="NCBI Taxonomy" id="425677"/>
    <lineage>
        <taxon>Bacteria</taxon>
        <taxon>Pseudomonadati</taxon>
        <taxon>Pseudomonadota</taxon>
        <taxon>Alphaproteobacteria</taxon>
        <taxon>Hyphomicrobiales</taxon>
        <taxon>Xanthobacteraceae</taxon>
        <taxon>Labrys</taxon>
    </lineage>
</organism>
<protein>
    <submittedName>
        <fullName evidence="10">Ceramide glucosyltransferase</fullName>
        <ecNumber evidence="10">2.4.1.80</ecNumber>
    </submittedName>
</protein>
<evidence type="ECO:0000313" key="10">
    <source>
        <dbReference type="EMBL" id="MDQ0467260.1"/>
    </source>
</evidence>
<dbReference type="Proteomes" id="UP001242480">
    <property type="component" value="Unassembled WGS sequence"/>
</dbReference>
<accession>A0ABU0IZ19</accession>
<comment type="pathway">
    <text evidence="2">Lipid metabolism; sphingolipid metabolism.</text>
</comment>
<keyword evidence="5 10" id="KW-0808">Transferase</keyword>
<dbReference type="EC" id="2.4.1.80" evidence="10"/>